<reference evidence="1" key="1">
    <citation type="submission" date="2023-04" db="EMBL/GenBank/DDBJ databases">
        <title>Draft Genome sequencing of Naganishia species isolated from polar environments using Oxford Nanopore Technology.</title>
        <authorList>
            <person name="Leo P."/>
            <person name="Venkateswaran K."/>
        </authorList>
    </citation>
    <scope>NUCLEOTIDE SEQUENCE</scope>
    <source>
        <strain evidence="1">MNA-CCFEE 5261</strain>
    </source>
</reference>
<gene>
    <name evidence="1" type="ORF">QFC19_007486</name>
</gene>
<evidence type="ECO:0000313" key="1">
    <source>
        <dbReference type="EMBL" id="KAJ9095506.1"/>
    </source>
</evidence>
<accession>A0ACC2V9F7</accession>
<dbReference type="Proteomes" id="UP001241377">
    <property type="component" value="Unassembled WGS sequence"/>
</dbReference>
<protein>
    <submittedName>
        <fullName evidence="1">Uncharacterized protein</fullName>
    </submittedName>
</protein>
<organism evidence="1 2">
    <name type="scientific">Naganishia cerealis</name>
    <dbReference type="NCBI Taxonomy" id="610337"/>
    <lineage>
        <taxon>Eukaryota</taxon>
        <taxon>Fungi</taxon>
        <taxon>Dikarya</taxon>
        <taxon>Basidiomycota</taxon>
        <taxon>Agaricomycotina</taxon>
        <taxon>Tremellomycetes</taxon>
        <taxon>Filobasidiales</taxon>
        <taxon>Filobasidiaceae</taxon>
        <taxon>Naganishia</taxon>
    </lineage>
</organism>
<dbReference type="EMBL" id="JASBWR010000100">
    <property type="protein sequence ID" value="KAJ9095506.1"/>
    <property type="molecule type" value="Genomic_DNA"/>
</dbReference>
<sequence length="372" mass="43001">MSKSTSKSHLYRNPLPLLLSSDHYGPAPNLIPHNPLSWIVFGWWYVSTVCKPVPHQTVQVVYADHQFKVYDDVDIARLWQLGFFGKGSLSRSDPSWKIRTIRRLGLNDPEGVAGFSSEDVTKQRREERRKFKHERARVQQLELEKRQGTLSEQDNNELVELQEKLKAWRHQATVAVETPVVPAELRPEDEALLEPGTRDLTTNIEYLQLQPVEFFFLYFALGVTQLLPPRSFLDTLNTLVPSPLASSSFLVEYAVYHHYRSLGWCVRLGIKFGCDMLLYKRGPPFSHAEFAIKISTTEPDFHYEWSDISALARVVGGVKKTLVLVYVEVPNDAQFQDQWHNVNSADNFLQLLKTYKITEILYKRWVPSRTRD</sequence>
<name>A0ACC2V9F7_9TREE</name>
<proteinExistence type="predicted"/>
<comment type="caution">
    <text evidence="1">The sequence shown here is derived from an EMBL/GenBank/DDBJ whole genome shotgun (WGS) entry which is preliminary data.</text>
</comment>
<evidence type="ECO:0000313" key="2">
    <source>
        <dbReference type="Proteomes" id="UP001241377"/>
    </source>
</evidence>
<keyword evidence="2" id="KW-1185">Reference proteome</keyword>